<evidence type="ECO:0000256" key="11">
    <source>
        <dbReference type="ARBA" id="ARBA00023136"/>
    </source>
</evidence>
<proteinExistence type="inferred from homology"/>
<keyword evidence="7 15" id="KW-0732">Signal</keyword>
<name>Q7NNP9_GLOVI</name>
<evidence type="ECO:0000256" key="1">
    <source>
        <dbReference type="ARBA" id="ARBA00004571"/>
    </source>
</evidence>
<dbReference type="STRING" id="251221.gene:10757833"/>
<keyword evidence="5" id="KW-0410">Iron transport</keyword>
<evidence type="ECO:0000313" key="18">
    <source>
        <dbReference type="EMBL" id="BAC88302.1"/>
    </source>
</evidence>
<dbReference type="OrthoDB" id="427542at2"/>
<evidence type="ECO:0000256" key="2">
    <source>
        <dbReference type="ARBA" id="ARBA00009810"/>
    </source>
</evidence>
<evidence type="ECO:0000259" key="17">
    <source>
        <dbReference type="Pfam" id="PF07715"/>
    </source>
</evidence>
<dbReference type="Proteomes" id="UP000000557">
    <property type="component" value="Chromosome"/>
</dbReference>
<dbReference type="KEGG" id="gvi:gll0361"/>
<dbReference type="FunFam" id="2.40.170.20:FF:000005">
    <property type="entry name" value="TonB-dependent siderophore receptor"/>
    <property type="match status" value="1"/>
</dbReference>
<dbReference type="HOGENOM" id="CLU_008287_9_4_3"/>
<dbReference type="eggNOG" id="COG4773">
    <property type="taxonomic scope" value="Bacteria"/>
</dbReference>
<dbReference type="GO" id="GO:0015891">
    <property type="term" value="P:siderophore transport"/>
    <property type="evidence" value="ECO:0007669"/>
    <property type="project" value="InterPro"/>
</dbReference>
<comment type="subcellular location">
    <subcellularLocation>
        <location evidence="1 13">Cell outer membrane</location>
        <topology evidence="1 13">Multi-pass membrane protein</topology>
    </subcellularLocation>
</comment>
<dbReference type="Pfam" id="PF07715">
    <property type="entry name" value="Plug"/>
    <property type="match status" value="1"/>
</dbReference>
<dbReference type="InParanoid" id="Q7NNP9"/>
<reference evidence="18 19" key="1">
    <citation type="journal article" date="2003" name="DNA Res.">
        <title>Complete genome structure of Gloeobacter violaceus PCC 7421, a cyanobacterium that lacks thylakoids.</title>
        <authorList>
            <person name="Nakamura Y."/>
            <person name="Kaneko T."/>
            <person name="Sato S."/>
            <person name="Mimuro M."/>
            <person name="Miyashita H."/>
            <person name="Tsuchiya T."/>
            <person name="Sasamoto S."/>
            <person name="Watanabe A."/>
            <person name="Kawashima K."/>
            <person name="Kishida Y."/>
            <person name="Kiyokawa C."/>
            <person name="Kohara M."/>
            <person name="Matsumoto M."/>
            <person name="Matsuno A."/>
            <person name="Nakazaki N."/>
            <person name="Shimpo S."/>
            <person name="Takeuchi C."/>
            <person name="Yamada M."/>
            <person name="Tabata S."/>
        </authorList>
    </citation>
    <scope>NUCLEOTIDE SEQUENCE [LARGE SCALE GENOMIC DNA]</scope>
    <source>
        <strain evidence="19">ATCC 29082 / PCC 7421</strain>
    </source>
</reference>
<dbReference type="PANTHER" id="PTHR32552:SF68">
    <property type="entry name" value="FERRICHROME OUTER MEMBRANE TRANSPORTER_PHAGE RECEPTOR"/>
    <property type="match status" value="1"/>
</dbReference>
<dbReference type="PhylomeDB" id="Q7NNP9"/>
<evidence type="ECO:0000256" key="8">
    <source>
        <dbReference type="ARBA" id="ARBA00023004"/>
    </source>
</evidence>
<evidence type="ECO:0000256" key="9">
    <source>
        <dbReference type="ARBA" id="ARBA00023065"/>
    </source>
</evidence>
<dbReference type="PROSITE" id="PS52016">
    <property type="entry name" value="TONB_DEPENDENT_REC_3"/>
    <property type="match status" value="1"/>
</dbReference>
<feature type="chain" id="PRO_5004289110" evidence="15">
    <location>
        <begin position="30"/>
        <end position="736"/>
    </location>
</feature>
<keyword evidence="19" id="KW-1185">Reference proteome</keyword>
<dbReference type="InterPro" id="IPR039426">
    <property type="entry name" value="TonB-dep_rcpt-like"/>
</dbReference>
<dbReference type="GO" id="GO:0009279">
    <property type="term" value="C:cell outer membrane"/>
    <property type="evidence" value="ECO:0000318"/>
    <property type="project" value="GO_Central"/>
</dbReference>
<dbReference type="Gene3D" id="2.40.170.20">
    <property type="entry name" value="TonB-dependent receptor, beta-barrel domain"/>
    <property type="match status" value="1"/>
</dbReference>
<comment type="similarity">
    <text evidence="2 13 14">Belongs to the TonB-dependent receptor family.</text>
</comment>
<dbReference type="GO" id="GO:0033214">
    <property type="term" value="P:siderophore-iron import into cell"/>
    <property type="evidence" value="ECO:0000318"/>
    <property type="project" value="GO_Central"/>
</dbReference>
<evidence type="ECO:0000256" key="10">
    <source>
        <dbReference type="ARBA" id="ARBA00023077"/>
    </source>
</evidence>
<dbReference type="GO" id="GO:0015344">
    <property type="term" value="F:siderophore uptake transmembrane transporter activity"/>
    <property type="evidence" value="ECO:0000318"/>
    <property type="project" value="GO_Central"/>
</dbReference>
<dbReference type="InterPro" id="IPR000531">
    <property type="entry name" value="Beta-barrel_TonB"/>
</dbReference>
<dbReference type="FunFam" id="2.170.130.10:FF:000001">
    <property type="entry name" value="Catecholate siderophore TonB-dependent receptor"/>
    <property type="match status" value="1"/>
</dbReference>
<dbReference type="InterPro" id="IPR036942">
    <property type="entry name" value="Beta-barrel_TonB_sf"/>
</dbReference>
<evidence type="ECO:0000256" key="4">
    <source>
        <dbReference type="ARBA" id="ARBA00022452"/>
    </source>
</evidence>
<evidence type="ECO:0000256" key="13">
    <source>
        <dbReference type="PROSITE-ProRule" id="PRU01360"/>
    </source>
</evidence>
<dbReference type="Gene3D" id="2.170.130.10">
    <property type="entry name" value="TonB-dependent receptor, plug domain"/>
    <property type="match status" value="1"/>
</dbReference>
<evidence type="ECO:0000259" key="16">
    <source>
        <dbReference type="Pfam" id="PF00593"/>
    </source>
</evidence>
<evidence type="ECO:0000256" key="5">
    <source>
        <dbReference type="ARBA" id="ARBA00022496"/>
    </source>
</evidence>
<feature type="domain" description="TonB-dependent receptor-like beta-barrel" evidence="16">
    <location>
        <begin position="261"/>
        <end position="703"/>
    </location>
</feature>
<keyword evidence="4 13" id="KW-1134">Transmembrane beta strand</keyword>
<keyword evidence="11 13" id="KW-0472">Membrane</keyword>
<dbReference type="CDD" id="cd01347">
    <property type="entry name" value="ligand_gated_channel"/>
    <property type="match status" value="1"/>
</dbReference>
<dbReference type="PANTHER" id="PTHR32552">
    <property type="entry name" value="FERRICHROME IRON RECEPTOR-RELATED"/>
    <property type="match status" value="1"/>
</dbReference>
<dbReference type="InterPro" id="IPR037066">
    <property type="entry name" value="Plug_dom_sf"/>
</dbReference>
<keyword evidence="10 14" id="KW-0798">TonB box</keyword>
<feature type="domain" description="TonB-dependent receptor plug" evidence="17">
    <location>
        <begin position="90"/>
        <end position="187"/>
    </location>
</feature>
<dbReference type="GO" id="GO:0038023">
    <property type="term" value="F:signaling receptor activity"/>
    <property type="evidence" value="ECO:0007669"/>
    <property type="project" value="InterPro"/>
</dbReference>
<dbReference type="EnsemblBacteria" id="BAC88302">
    <property type="protein sequence ID" value="BAC88302"/>
    <property type="gene ID" value="BAC88302"/>
</dbReference>
<keyword evidence="6 13" id="KW-0812">Transmembrane</keyword>
<keyword evidence="3 13" id="KW-0813">Transport</keyword>
<keyword evidence="12 13" id="KW-0998">Cell outer membrane</keyword>
<dbReference type="Pfam" id="PF00593">
    <property type="entry name" value="TonB_dep_Rec_b-barrel"/>
    <property type="match status" value="1"/>
</dbReference>
<organism evidence="18 19">
    <name type="scientific">Gloeobacter violaceus (strain ATCC 29082 / PCC 7421)</name>
    <dbReference type="NCBI Taxonomy" id="251221"/>
    <lineage>
        <taxon>Bacteria</taxon>
        <taxon>Bacillati</taxon>
        <taxon>Cyanobacteriota</taxon>
        <taxon>Cyanophyceae</taxon>
        <taxon>Gloeobacterales</taxon>
        <taxon>Gloeobacteraceae</taxon>
        <taxon>Gloeobacter</taxon>
    </lineage>
</organism>
<evidence type="ECO:0000256" key="12">
    <source>
        <dbReference type="ARBA" id="ARBA00023237"/>
    </source>
</evidence>
<dbReference type="SUPFAM" id="SSF56935">
    <property type="entry name" value="Porins"/>
    <property type="match status" value="1"/>
</dbReference>
<reference evidence="18 19" key="2">
    <citation type="journal article" date="2003" name="DNA Res.">
        <title>Complete genome structure of Gloeobacter violaceus PCC 7421, a cyanobacterium that lacks thylakoids (supplement).</title>
        <authorList>
            <person name="Nakamura Y."/>
            <person name="Kaneko T."/>
            <person name="Sato S."/>
            <person name="Mimuro M."/>
            <person name="Miyashita H."/>
            <person name="Tsuchiya T."/>
            <person name="Sasamoto S."/>
            <person name="Watanabe A."/>
            <person name="Kawashima K."/>
            <person name="Kishida Y."/>
            <person name="Kiyokawa C."/>
            <person name="Kohara M."/>
            <person name="Matsumoto M."/>
            <person name="Matsuno A."/>
            <person name="Nakazaki N."/>
            <person name="Shimpo S."/>
            <person name="Takeuchi C."/>
            <person name="Yamada M."/>
            <person name="Tabata S."/>
        </authorList>
    </citation>
    <scope>NUCLEOTIDE SEQUENCE [LARGE SCALE GENOMIC DNA]</scope>
    <source>
        <strain evidence="19">ATCC 29082 / PCC 7421</strain>
    </source>
</reference>
<protein>
    <submittedName>
        <fullName evidence="18">Gll0361 protein</fullName>
    </submittedName>
</protein>
<accession>Q7NNP9</accession>
<dbReference type="InterPro" id="IPR010105">
    <property type="entry name" value="TonB_sidphr_rcpt"/>
</dbReference>
<keyword evidence="9" id="KW-0406">Ion transport</keyword>
<evidence type="ECO:0000256" key="3">
    <source>
        <dbReference type="ARBA" id="ARBA00022448"/>
    </source>
</evidence>
<sequence>MSRPDRLPLQARLSLLTTCCLLGVSTAHAAPDGAARKSDLQGDGSKAAGLLADAPPVLPDGEELEEVTVSGERIYRRRNAGSATRTDTALRDTPASVQVVPQQVIEDQQVTRLDEALRNVSGVTFNGLDTGTDGRFSIRGFENVPLLQDGFRQYNLVGLPETANLERVEVLKGPASVLYGEAQPGGVINAVTKQPTATPLYSAELQAGSFGLVRPRLDLGGPVSADGTLRYRLNTVFESKASFRNYTQQYRKFFVAPVFAWQLDERTRLNLELQYQYSERPWDGGTVALGTGVVRVPRERTFNEPDDFIRRNFLNTGLTLSHRFSDNWSLKSAFRFTENRIYSDKLTIPIFFDEASGTLGRVFAFDDFRSRDYSLQNALTGKFSTGTIDHTLLLAVDLNRNDFTQVATGDLFNPTLINVFNPVYRAVPRPDKAQMGLLFDQQAQTDRLGVVVQDQLSFSPDWKLLASLRYDSVRQKVEDVPALFTPTGLGSFQYNDAFTPRLGTLYRPLPQLGIFVSYARSFNPSVNAFAFDGLPLPPERGEGYEAGLKADLGANLSATLAFYDLTRRNVPTPDPAFPGLGFVLATGEQRSRGVELDLAGQILPGWNVIGFYSYIDAQVSRDSIVPVGNRLPGVPEHSASLWSTYQLQSGAAQGLGFGLGFNYVGERAGDLDNTFYLNSHFLTNAAVFYGRGDWRLAVNFKNLFDVDYIDGTPIGRVSAGVPGEPFTVIGSVSARF</sequence>
<evidence type="ECO:0000256" key="14">
    <source>
        <dbReference type="RuleBase" id="RU003357"/>
    </source>
</evidence>
<evidence type="ECO:0000256" key="7">
    <source>
        <dbReference type="ARBA" id="ARBA00022729"/>
    </source>
</evidence>
<dbReference type="EMBL" id="BA000045">
    <property type="protein sequence ID" value="BAC88302.1"/>
    <property type="molecule type" value="Genomic_DNA"/>
</dbReference>
<keyword evidence="8" id="KW-0408">Iron</keyword>
<dbReference type="InterPro" id="IPR012910">
    <property type="entry name" value="Plug_dom"/>
</dbReference>
<gene>
    <name evidence="18" type="ordered locus">gll0361</name>
</gene>
<evidence type="ECO:0000313" key="19">
    <source>
        <dbReference type="Proteomes" id="UP000000557"/>
    </source>
</evidence>
<dbReference type="NCBIfam" id="TIGR01783">
    <property type="entry name" value="TonB-siderophor"/>
    <property type="match status" value="1"/>
</dbReference>
<dbReference type="AlphaFoldDB" id="Q7NNP9"/>
<dbReference type="PATRIC" id="fig|251221.4.peg.368"/>
<evidence type="ECO:0000256" key="15">
    <source>
        <dbReference type="SAM" id="SignalP"/>
    </source>
</evidence>
<feature type="signal peptide" evidence="15">
    <location>
        <begin position="1"/>
        <end position="29"/>
    </location>
</feature>
<dbReference type="RefSeq" id="WP_011140365.1">
    <property type="nucleotide sequence ID" value="NC_005125.1"/>
</dbReference>
<evidence type="ECO:0000256" key="6">
    <source>
        <dbReference type="ARBA" id="ARBA00022692"/>
    </source>
</evidence>